<gene>
    <name evidence="3" type="ORF">HBA54_13525</name>
</gene>
<proteinExistence type="predicted"/>
<reference evidence="3" key="1">
    <citation type="submission" date="2020-03" db="EMBL/GenBank/DDBJ databases">
        <title>Genome of Pelagibius litoralis DSM 21314T.</title>
        <authorList>
            <person name="Wang G."/>
        </authorList>
    </citation>
    <scope>NUCLEOTIDE SEQUENCE</scope>
    <source>
        <strain evidence="3">DSM 21314</strain>
    </source>
</reference>
<accession>A0A967KFI7</accession>
<organism evidence="3 4">
    <name type="scientific">Pelagibius litoralis</name>
    <dbReference type="NCBI Taxonomy" id="374515"/>
    <lineage>
        <taxon>Bacteria</taxon>
        <taxon>Pseudomonadati</taxon>
        <taxon>Pseudomonadota</taxon>
        <taxon>Alphaproteobacteria</taxon>
        <taxon>Rhodospirillales</taxon>
        <taxon>Rhodovibrionaceae</taxon>
        <taxon>Pelagibius</taxon>
    </lineage>
</organism>
<dbReference type="Pfam" id="PF00753">
    <property type="entry name" value="Lactamase_B"/>
    <property type="match status" value="1"/>
</dbReference>
<dbReference type="PANTHER" id="PTHR42951">
    <property type="entry name" value="METALLO-BETA-LACTAMASE DOMAIN-CONTAINING"/>
    <property type="match status" value="1"/>
</dbReference>
<evidence type="ECO:0000313" key="4">
    <source>
        <dbReference type="Proteomes" id="UP000761264"/>
    </source>
</evidence>
<evidence type="ECO:0000259" key="2">
    <source>
        <dbReference type="SMART" id="SM00849"/>
    </source>
</evidence>
<comment type="caution">
    <text evidence="3">The sequence shown here is derived from an EMBL/GenBank/DDBJ whole genome shotgun (WGS) entry which is preliminary data.</text>
</comment>
<dbReference type="EMBL" id="JAAQPH010000009">
    <property type="protein sequence ID" value="NIA69616.1"/>
    <property type="molecule type" value="Genomic_DNA"/>
</dbReference>
<dbReference type="PANTHER" id="PTHR42951:SF22">
    <property type="entry name" value="METALLO BETA-LACTAMASE SUPERFAMILY LIPOPROTEIN"/>
    <property type="match status" value="1"/>
</dbReference>
<dbReference type="SMART" id="SM00849">
    <property type="entry name" value="Lactamase_B"/>
    <property type="match status" value="1"/>
</dbReference>
<dbReference type="Proteomes" id="UP000761264">
    <property type="component" value="Unassembled WGS sequence"/>
</dbReference>
<dbReference type="RefSeq" id="WP_167225380.1">
    <property type="nucleotide sequence ID" value="NZ_JAAQPH010000009.1"/>
</dbReference>
<dbReference type="InterPro" id="IPR001279">
    <property type="entry name" value="Metallo-B-lactamas"/>
</dbReference>
<evidence type="ECO:0000256" key="1">
    <source>
        <dbReference type="SAM" id="SignalP"/>
    </source>
</evidence>
<dbReference type="InterPro" id="IPR050855">
    <property type="entry name" value="NDM-1-like"/>
</dbReference>
<dbReference type="Gene3D" id="3.60.15.10">
    <property type="entry name" value="Ribonuclease Z/Hydroxyacylglutathione hydrolase-like"/>
    <property type="match status" value="1"/>
</dbReference>
<feature type="signal peptide" evidence="1">
    <location>
        <begin position="1"/>
        <end position="23"/>
    </location>
</feature>
<sequence>MIGWARAVLVMAAVLMAATPAAAQQSEVKRSITQVAGDLYRFQNNFHFSVFLVTEEGVIATDPIDAEAAAWLQAEVMERFNQPIRYVVYSHDHRDHIAGGEVFKEAGAVVVAHENAKQTIIGEQRPTAVPDITFDERMTLTLGGHTVELISVGPSHSNNMIVAHFPVERAVFAVDFISVKRLPFRTLSDAYFPGWMEAIRRVEAIDFDILLPGHGAVGTKADAADHRGYLEALYAEVLAAARAGKSVEEMKASITLDAYKDWGQYDKWRVENIEGMAANIALHRRGN</sequence>
<keyword evidence="4" id="KW-1185">Reference proteome</keyword>
<keyword evidence="1" id="KW-0732">Signal</keyword>
<dbReference type="AlphaFoldDB" id="A0A967KFI7"/>
<feature type="chain" id="PRO_5037052837" evidence="1">
    <location>
        <begin position="24"/>
        <end position="287"/>
    </location>
</feature>
<name>A0A967KFI7_9PROT</name>
<evidence type="ECO:0000313" key="3">
    <source>
        <dbReference type="EMBL" id="NIA69616.1"/>
    </source>
</evidence>
<dbReference type="InterPro" id="IPR036866">
    <property type="entry name" value="RibonucZ/Hydroxyglut_hydro"/>
</dbReference>
<protein>
    <submittedName>
        <fullName evidence="3">MBL fold metallo-hydrolase</fullName>
    </submittedName>
</protein>
<feature type="domain" description="Metallo-beta-lactamase" evidence="2">
    <location>
        <begin position="46"/>
        <end position="214"/>
    </location>
</feature>
<dbReference type="SUPFAM" id="SSF56281">
    <property type="entry name" value="Metallo-hydrolase/oxidoreductase"/>
    <property type="match status" value="1"/>
</dbReference>